<dbReference type="EMBL" id="JACSDZ010000015">
    <property type="protein sequence ID" value="KAF7386375.1"/>
    <property type="molecule type" value="Genomic_DNA"/>
</dbReference>
<evidence type="ECO:0000313" key="2">
    <source>
        <dbReference type="Proteomes" id="UP000617340"/>
    </source>
</evidence>
<dbReference type="Proteomes" id="UP000617340">
    <property type="component" value="Unassembled WGS sequence"/>
</dbReference>
<accession>A0A834MVU4</accession>
<evidence type="ECO:0000313" key="1">
    <source>
        <dbReference type="EMBL" id="KAF7386375.1"/>
    </source>
</evidence>
<dbReference type="InterPro" id="IPR036388">
    <property type="entry name" value="WH-like_DNA-bd_sf"/>
</dbReference>
<protein>
    <submittedName>
        <fullName evidence="1">Uncharacterized protein</fullName>
    </submittedName>
</protein>
<sequence length="129" mass="15335">MDLMKVLTVNKYRSWFRKFISDNIDILDIVQPVESDNDALNSLVELDPKWTMQEIADTFRVTRSIVQRYLHEIEKLSRFNSFIPTSKPDLTTRHPKKVWYFAFDRTNTDIIHLELLKPNETINTDVYGQ</sequence>
<name>A0A834MVU4_VESGE</name>
<proteinExistence type="predicted"/>
<reference evidence="1" key="1">
    <citation type="journal article" date="2020" name="G3 (Bethesda)">
        <title>High-Quality Assemblies for Three Invasive Social Wasps from the &lt;i&gt;Vespula&lt;/i&gt; Genus.</title>
        <authorList>
            <person name="Harrop T.W.R."/>
            <person name="Guhlin J."/>
            <person name="McLaughlin G.M."/>
            <person name="Permina E."/>
            <person name="Stockwell P."/>
            <person name="Gilligan J."/>
            <person name="Le Lec M.F."/>
            <person name="Gruber M.A.M."/>
            <person name="Quinn O."/>
            <person name="Lovegrove M."/>
            <person name="Duncan E.J."/>
            <person name="Remnant E.J."/>
            <person name="Van Eeckhoven J."/>
            <person name="Graham B."/>
            <person name="Knapp R.A."/>
            <person name="Langford K.W."/>
            <person name="Kronenberg Z."/>
            <person name="Press M.O."/>
            <person name="Eacker S.M."/>
            <person name="Wilson-Rankin E.E."/>
            <person name="Purcell J."/>
            <person name="Lester P.J."/>
            <person name="Dearden P.K."/>
        </authorList>
    </citation>
    <scope>NUCLEOTIDE SEQUENCE</scope>
    <source>
        <strain evidence="1">Linc-1</strain>
    </source>
</reference>
<gene>
    <name evidence="1" type="ORF">HZH68_013507</name>
</gene>
<dbReference type="AlphaFoldDB" id="A0A834MVU4"/>
<keyword evidence="2" id="KW-1185">Reference proteome</keyword>
<comment type="caution">
    <text evidence="1">The sequence shown here is derived from an EMBL/GenBank/DDBJ whole genome shotgun (WGS) entry which is preliminary data.</text>
</comment>
<dbReference type="Gene3D" id="1.10.10.10">
    <property type="entry name" value="Winged helix-like DNA-binding domain superfamily/Winged helix DNA-binding domain"/>
    <property type="match status" value="1"/>
</dbReference>
<organism evidence="1 2">
    <name type="scientific">Vespula germanica</name>
    <name type="common">German yellow jacket</name>
    <name type="synonym">Paravespula germanica</name>
    <dbReference type="NCBI Taxonomy" id="30212"/>
    <lineage>
        <taxon>Eukaryota</taxon>
        <taxon>Metazoa</taxon>
        <taxon>Ecdysozoa</taxon>
        <taxon>Arthropoda</taxon>
        <taxon>Hexapoda</taxon>
        <taxon>Insecta</taxon>
        <taxon>Pterygota</taxon>
        <taxon>Neoptera</taxon>
        <taxon>Endopterygota</taxon>
        <taxon>Hymenoptera</taxon>
        <taxon>Apocrita</taxon>
        <taxon>Aculeata</taxon>
        <taxon>Vespoidea</taxon>
        <taxon>Vespidae</taxon>
        <taxon>Vespinae</taxon>
        <taxon>Vespula</taxon>
    </lineage>
</organism>